<dbReference type="RefSeq" id="WP_198574446.1">
    <property type="nucleotide sequence ID" value="NZ_JADWOX010000001.1"/>
</dbReference>
<name>A0ABS0SSA1_9CAUL</name>
<organism evidence="1 2">
    <name type="scientific">Caulobacter hibisci</name>
    <dbReference type="NCBI Taxonomy" id="2035993"/>
    <lineage>
        <taxon>Bacteria</taxon>
        <taxon>Pseudomonadati</taxon>
        <taxon>Pseudomonadota</taxon>
        <taxon>Alphaproteobacteria</taxon>
        <taxon>Caulobacterales</taxon>
        <taxon>Caulobacteraceae</taxon>
        <taxon>Caulobacter</taxon>
    </lineage>
</organism>
<protein>
    <submittedName>
        <fullName evidence="1">Uncharacterized protein</fullName>
    </submittedName>
</protein>
<gene>
    <name evidence="1" type="ORF">I4Q42_02350</name>
</gene>
<evidence type="ECO:0000313" key="1">
    <source>
        <dbReference type="EMBL" id="MBI1682502.1"/>
    </source>
</evidence>
<sequence>MISAEKLPDEILSRASLRGGEYAWPLADIPAVIEAARAANLLNIGGQLQFRLPDQAICECYWVEVDTYRTVSKKQSWNGRVEAAAADALSAFRQLPDEYDFLAEGQKAFAEHLDALKTTGRDPRDAMCFAWYVAGAEDERGEAP</sequence>
<evidence type="ECO:0000313" key="2">
    <source>
        <dbReference type="Proteomes" id="UP000639859"/>
    </source>
</evidence>
<dbReference type="EMBL" id="JADWOX010000001">
    <property type="protein sequence ID" value="MBI1682502.1"/>
    <property type="molecule type" value="Genomic_DNA"/>
</dbReference>
<dbReference type="Proteomes" id="UP000639859">
    <property type="component" value="Unassembled WGS sequence"/>
</dbReference>
<keyword evidence="2" id="KW-1185">Reference proteome</keyword>
<reference evidence="1 2" key="1">
    <citation type="submission" date="2020-11" db="EMBL/GenBank/DDBJ databases">
        <title>genome sequence of strain KACC 18849.</title>
        <authorList>
            <person name="Gao J."/>
            <person name="Zhang X."/>
        </authorList>
    </citation>
    <scope>NUCLEOTIDE SEQUENCE [LARGE SCALE GENOMIC DNA]</scope>
    <source>
        <strain evidence="1 2">KACC 18849</strain>
    </source>
</reference>
<proteinExistence type="predicted"/>
<accession>A0ABS0SSA1</accession>
<comment type="caution">
    <text evidence="1">The sequence shown here is derived from an EMBL/GenBank/DDBJ whole genome shotgun (WGS) entry which is preliminary data.</text>
</comment>